<accession>A0AAJ6B767</accession>
<dbReference type="GO" id="GO:0042597">
    <property type="term" value="C:periplasmic space"/>
    <property type="evidence" value="ECO:0007669"/>
    <property type="project" value="InterPro"/>
</dbReference>
<dbReference type="InterPro" id="IPR008929">
    <property type="entry name" value="Chondroitin_lyas"/>
</dbReference>
<proteinExistence type="predicted"/>
<dbReference type="InterPro" id="IPR008397">
    <property type="entry name" value="Alginate_lyase_dom"/>
</dbReference>
<protein>
    <submittedName>
        <fullName evidence="4">Alginate lyase family protein</fullName>
    </submittedName>
</protein>
<dbReference type="Pfam" id="PF05426">
    <property type="entry name" value="Alginate_lyase"/>
    <property type="match status" value="1"/>
</dbReference>
<reference evidence="4" key="1">
    <citation type="submission" date="2023-03" db="EMBL/GenBank/DDBJ databases">
        <title>Andean soil-derived lignocellulolytic bacterial consortium as a source of novel taxa and putative plastic-active enzymes.</title>
        <authorList>
            <person name="Diaz-Garcia L."/>
            <person name="Chuvochina M."/>
            <person name="Feuerriegel G."/>
            <person name="Bunk B."/>
            <person name="Sproer C."/>
            <person name="Streit W.R."/>
            <person name="Rodriguez L.M."/>
            <person name="Overmann J."/>
            <person name="Jimenez D.J."/>
        </authorList>
    </citation>
    <scope>NUCLEOTIDE SEQUENCE</scope>
    <source>
        <strain evidence="4">MAG 3858</strain>
    </source>
</reference>
<evidence type="ECO:0000313" key="4">
    <source>
        <dbReference type="EMBL" id="WEK17748.1"/>
    </source>
</evidence>
<dbReference type="SUPFAM" id="SSF48230">
    <property type="entry name" value="Chondroitin AC/alginate lyase"/>
    <property type="match status" value="1"/>
</dbReference>
<keyword evidence="1" id="KW-0732">Signal</keyword>
<sequence length="370" mass="41854">MVRIQLVMVTRVVLLVAILLPPAITAKAQYLSLNKSELQKLSTLINTDQNVKMAYHELENLADATLKQHPDPVDTIISEGHLANDPKKLKTQKSLADLDKIYALAYTYSISNKPVYLKKCIEYILAWAKINHGAGNPINDTKLDPLFDAYDLIKDEMTVSERNTVDKWLVEIADAEMASPRFKSGKKSVYNNWNSHRIKVVGNIAYLLRNKNYELFADTAIKTQILKNLYADGSGMDFEERDALHYHIYTLEPLLKIATVIKRATGINYFNYVSPSGSSIQKSVEFLAPFVTGRQIHHEFVNSKVPFDKKRADNKEPGYIIGANFKPKTAIEVLSYAAYFEPAYNVMLKKLLGSADIYSDWQSVLNVVKD</sequence>
<name>A0AAJ6B767_9SPHI</name>
<evidence type="ECO:0000313" key="5">
    <source>
        <dbReference type="Proteomes" id="UP001214530"/>
    </source>
</evidence>
<dbReference type="AlphaFoldDB" id="A0AAJ6B767"/>
<evidence type="ECO:0000256" key="1">
    <source>
        <dbReference type="ARBA" id="ARBA00022729"/>
    </source>
</evidence>
<dbReference type="Gene3D" id="1.50.10.100">
    <property type="entry name" value="Chondroitin AC/alginate lyase"/>
    <property type="match status" value="1"/>
</dbReference>
<feature type="domain" description="Alginate lyase" evidence="3">
    <location>
        <begin position="61"/>
        <end position="295"/>
    </location>
</feature>
<keyword evidence="2 4" id="KW-0456">Lyase</keyword>
<evidence type="ECO:0000256" key="2">
    <source>
        <dbReference type="ARBA" id="ARBA00023239"/>
    </source>
</evidence>
<evidence type="ECO:0000259" key="3">
    <source>
        <dbReference type="Pfam" id="PF05426"/>
    </source>
</evidence>
<gene>
    <name evidence="4" type="ORF">P0Y49_13170</name>
</gene>
<dbReference type="EMBL" id="CP119313">
    <property type="protein sequence ID" value="WEK17748.1"/>
    <property type="molecule type" value="Genomic_DNA"/>
</dbReference>
<dbReference type="Proteomes" id="UP001214530">
    <property type="component" value="Chromosome"/>
</dbReference>
<organism evidence="4 5">
    <name type="scientific">Candidatus Pedobacter colombiensis</name>
    <dbReference type="NCBI Taxonomy" id="3121371"/>
    <lineage>
        <taxon>Bacteria</taxon>
        <taxon>Pseudomonadati</taxon>
        <taxon>Bacteroidota</taxon>
        <taxon>Sphingobacteriia</taxon>
        <taxon>Sphingobacteriales</taxon>
        <taxon>Sphingobacteriaceae</taxon>
        <taxon>Pedobacter</taxon>
    </lineage>
</organism>
<dbReference type="GO" id="GO:0016829">
    <property type="term" value="F:lyase activity"/>
    <property type="evidence" value="ECO:0007669"/>
    <property type="project" value="UniProtKB-KW"/>
</dbReference>